<dbReference type="GeneID" id="104735527"/>
<evidence type="ECO:0000256" key="1">
    <source>
        <dbReference type="ARBA" id="ARBA00009624"/>
    </source>
</evidence>
<evidence type="ECO:0000313" key="3">
    <source>
        <dbReference type="RefSeq" id="XP_010453637.1"/>
    </source>
</evidence>
<dbReference type="InterPro" id="IPR001925">
    <property type="entry name" value="Porin_Euk"/>
</dbReference>
<dbReference type="InterPro" id="IPR023614">
    <property type="entry name" value="Porin_dom_sf"/>
</dbReference>
<dbReference type="PANTHER" id="PTHR11743:SF50">
    <property type="entry name" value="MITOCHONDRIAL OUTER MEMBRANE PROTEIN PORIN 3"/>
    <property type="match status" value="1"/>
</dbReference>
<dbReference type="PROSITE" id="PS00558">
    <property type="entry name" value="EUKARYOTIC_PORIN"/>
    <property type="match status" value="1"/>
</dbReference>
<name>A0ABM0VB87_CAMSA</name>
<comment type="similarity">
    <text evidence="1">Belongs to the eukaryotic mitochondrial porin (TC 1.B.8.1) family.</text>
</comment>
<dbReference type="CDD" id="cd07306">
    <property type="entry name" value="Porin3_VDAC"/>
    <property type="match status" value="1"/>
</dbReference>
<accession>A0ABM0VB87</accession>
<dbReference type="Gene3D" id="2.40.160.10">
    <property type="entry name" value="Porin"/>
    <property type="match status" value="1"/>
</dbReference>
<dbReference type="Pfam" id="PF01459">
    <property type="entry name" value="Porin_3"/>
    <property type="match status" value="1"/>
</dbReference>
<protein>
    <submittedName>
        <fullName evidence="3">Mitochondrial outer membrane protein porin 3</fullName>
    </submittedName>
</protein>
<dbReference type="PANTHER" id="PTHR11743">
    <property type="entry name" value="VOLTAGE-DEPENDENT ANION-SELECTIVE CHANNEL"/>
    <property type="match status" value="1"/>
</dbReference>
<gene>
    <name evidence="3" type="primary">LOC104735527</name>
</gene>
<dbReference type="InterPro" id="IPR027246">
    <property type="entry name" value="Porin_Euk/Tom40"/>
</dbReference>
<sequence>MVKGPGLYTEIGKKARDLLYKDYQGDQKFSVTTYSSTGVAITTTGTNKGSVFLGDVATQVKNKNFTADIKVSTDSSLLTTFTVDEPTPGVKAILTAKLPDQKSGKLELQYLHDYAGIATSIGLTGSPTVNFSGVVGTNVLALGTDVSFETDSGNFKHFNAGLSFTKDDLIASLTLNDKGEKLNASYYHIVNPVTNTVVGAEVSHNFTTKENAITVGSQYAMDPLTTVKARVNNAGIANALIQHEWRPKSFFTVSGEVDSKAIEKSAKVGIALALKP</sequence>
<evidence type="ECO:0000313" key="2">
    <source>
        <dbReference type="Proteomes" id="UP000694864"/>
    </source>
</evidence>
<reference evidence="2" key="1">
    <citation type="journal article" date="2014" name="Nat. Commun.">
        <title>The emerging biofuel crop Camelina sativa retains a highly undifferentiated hexaploid genome structure.</title>
        <authorList>
            <person name="Kagale S."/>
            <person name="Koh C."/>
            <person name="Nixon J."/>
            <person name="Bollina V."/>
            <person name="Clarke W.E."/>
            <person name="Tuteja R."/>
            <person name="Spillane C."/>
            <person name="Robinson S.J."/>
            <person name="Links M.G."/>
            <person name="Clarke C."/>
            <person name="Higgins E.E."/>
            <person name="Huebert T."/>
            <person name="Sharpe A.G."/>
            <person name="Parkin I.A."/>
        </authorList>
    </citation>
    <scope>NUCLEOTIDE SEQUENCE [LARGE SCALE GENOMIC DNA]</scope>
    <source>
        <strain evidence="2">cv. DH55</strain>
    </source>
</reference>
<keyword evidence="2" id="KW-1185">Reference proteome</keyword>
<dbReference type="Proteomes" id="UP000694864">
    <property type="component" value="Chromosome 13"/>
</dbReference>
<proteinExistence type="inferred from homology"/>
<reference evidence="3" key="2">
    <citation type="submission" date="2025-08" db="UniProtKB">
        <authorList>
            <consortium name="RefSeq"/>
        </authorList>
    </citation>
    <scope>IDENTIFICATION</scope>
    <source>
        <tissue evidence="3">Leaf</tissue>
    </source>
</reference>
<organism evidence="2 3">
    <name type="scientific">Camelina sativa</name>
    <name type="common">False flax</name>
    <name type="synonym">Myagrum sativum</name>
    <dbReference type="NCBI Taxonomy" id="90675"/>
    <lineage>
        <taxon>Eukaryota</taxon>
        <taxon>Viridiplantae</taxon>
        <taxon>Streptophyta</taxon>
        <taxon>Embryophyta</taxon>
        <taxon>Tracheophyta</taxon>
        <taxon>Spermatophyta</taxon>
        <taxon>Magnoliopsida</taxon>
        <taxon>eudicotyledons</taxon>
        <taxon>Gunneridae</taxon>
        <taxon>Pentapetalae</taxon>
        <taxon>rosids</taxon>
        <taxon>malvids</taxon>
        <taxon>Brassicales</taxon>
        <taxon>Brassicaceae</taxon>
        <taxon>Camelineae</taxon>
        <taxon>Camelina</taxon>
    </lineage>
</organism>
<dbReference type="RefSeq" id="XP_010453637.1">
    <property type="nucleotide sequence ID" value="XM_010455335.1"/>
</dbReference>